<dbReference type="Pfam" id="PF11102">
    <property type="entry name" value="YjbF"/>
    <property type="match status" value="1"/>
</dbReference>
<dbReference type="InterPro" id="IPR021308">
    <property type="entry name" value="GfcB"/>
</dbReference>
<dbReference type="RefSeq" id="WP_136463836.1">
    <property type="nucleotide sequence ID" value="NZ_SRKY01000004.1"/>
</dbReference>
<dbReference type="PROSITE" id="PS51257">
    <property type="entry name" value="PROKAR_LIPOPROTEIN"/>
    <property type="match status" value="1"/>
</dbReference>
<feature type="chain" id="PRO_5020595952" description="YjbF family lipoprotein" evidence="1">
    <location>
        <begin position="23"/>
        <end position="207"/>
    </location>
</feature>
<reference evidence="2 3" key="1">
    <citation type="submission" date="2019-04" db="EMBL/GenBank/DDBJ databases">
        <title>Shimia ponticola sp. nov., isolated from seawater.</title>
        <authorList>
            <person name="Kim Y.-O."/>
            <person name="Yoon J.-H."/>
        </authorList>
    </citation>
    <scope>NUCLEOTIDE SEQUENCE [LARGE SCALE GENOMIC DNA]</scope>
    <source>
        <strain evidence="2 3">MYP11</strain>
    </source>
</reference>
<dbReference type="Gene3D" id="2.40.360.10">
    <property type="entry name" value="YmcC-like"/>
    <property type="match status" value="1"/>
</dbReference>
<evidence type="ECO:0000256" key="1">
    <source>
        <dbReference type="SAM" id="SignalP"/>
    </source>
</evidence>
<organism evidence="2 3">
    <name type="scientific">Aliishimia ponticola</name>
    <dbReference type="NCBI Taxonomy" id="2499833"/>
    <lineage>
        <taxon>Bacteria</taxon>
        <taxon>Pseudomonadati</taxon>
        <taxon>Pseudomonadota</taxon>
        <taxon>Alphaproteobacteria</taxon>
        <taxon>Rhodobacterales</taxon>
        <taxon>Paracoccaceae</taxon>
        <taxon>Aliishimia</taxon>
    </lineage>
</organism>
<dbReference type="SUPFAM" id="SSF159270">
    <property type="entry name" value="YmcC-like"/>
    <property type="match status" value="1"/>
</dbReference>
<gene>
    <name evidence="2" type="ORF">E4Z66_14850</name>
</gene>
<dbReference type="AlphaFoldDB" id="A0A4V3XK06"/>
<keyword evidence="1" id="KW-0732">Signal</keyword>
<feature type="signal peptide" evidence="1">
    <location>
        <begin position="1"/>
        <end position="22"/>
    </location>
</feature>
<evidence type="ECO:0000313" key="3">
    <source>
        <dbReference type="Proteomes" id="UP000306602"/>
    </source>
</evidence>
<accession>A0A4V3XK06</accession>
<dbReference type="InterPro" id="IPR023373">
    <property type="entry name" value="YmcC_sf"/>
</dbReference>
<sequence>MNRILSFAAMAGLLVLSACGTASDSAFLRIANTLKQSTMPGQQPSLEAQRAAVIQTVRNAGQSDPVLMIELPANNAVASTIIGGRNGGAVTWLDATGVSVTTRNGVVIATRGLGYDLMASDMRGTISALSGRTASYGRLHRYLDAEGVLNSVTFSCQPSRNGATLTERCTSGRDSFVNTYQLNGSTVVRSRQWIGPVVGYADLVRLQ</sequence>
<proteinExistence type="predicted"/>
<name>A0A4V3XK06_9RHOB</name>
<evidence type="ECO:0000313" key="2">
    <source>
        <dbReference type="EMBL" id="THH35103.1"/>
    </source>
</evidence>
<comment type="caution">
    <text evidence="2">The sequence shown here is derived from an EMBL/GenBank/DDBJ whole genome shotgun (WGS) entry which is preliminary data.</text>
</comment>
<protein>
    <recommendedName>
        <fullName evidence="4">YjbF family lipoprotein</fullName>
    </recommendedName>
</protein>
<dbReference type="EMBL" id="SRKY01000004">
    <property type="protein sequence ID" value="THH35103.1"/>
    <property type="molecule type" value="Genomic_DNA"/>
</dbReference>
<dbReference type="Proteomes" id="UP000306602">
    <property type="component" value="Unassembled WGS sequence"/>
</dbReference>
<dbReference type="OrthoDB" id="6237231at2"/>
<keyword evidence="3" id="KW-1185">Reference proteome</keyword>
<evidence type="ECO:0008006" key="4">
    <source>
        <dbReference type="Google" id="ProtNLM"/>
    </source>
</evidence>